<proteinExistence type="predicted"/>
<dbReference type="STRING" id="940295.EYM_06535"/>
<protein>
    <submittedName>
        <fullName evidence="1">Uncharacterized protein</fullName>
    </submittedName>
</protein>
<dbReference type="GeneID" id="30680681"/>
<dbReference type="KEGG" id="iis:EYM_06535"/>
<organism evidence="1 2">
    <name type="scientific">Ignicoccus islandicus DSM 13165</name>
    <dbReference type="NCBI Taxonomy" id="940295"/>
    <lineage>
        <taxon>Archaea</taxon>
        <taxon>Thermoproteota</taxon>
        <taxon>Thermoprotei</taxon>
        <taxon>Desulfurococcales</taxon>
        <taxon>Desulfurococcaceae</taxon>
        <taxon>Ignicoccus</taxon>
    </lineage>
</organism>
<name>A0A0U3F9K2_9CREN</name>
<accession>A0A0U3F9K2</accession>
<dbReference type="RefSeq" id="WP_075050217.1">
    <property type="nucleotide sequence ID" value="NZ_CP006867.1"/>
</dbReference>
<dbReference type="EMBL" id="CP006867">
    <property type="protein sequence ID" value="ALU12696.1"/>
    <property type="molecule type" value="Genomic_DNA"/>
</dbReference>
<dbReference type="AlphaFoldDB" id="A0A0U3F9K2"/>
<evidence type="ECO:0000313" key="1">
    <source>
        <dbReference type="EMBL" id="ALU12696.1"/>
    </source>
</evidence>
<reference evidence="1 2" key="1">
    <citation type="submission" date="2013-11" db="EMBL/GenBank/DDBJ databases">
        <title>Comparative genomics of Ignicoccus.</title>
        <authorList>
            <person name="Podar M."/>
        </authorList>
    </citation>
    <scope>NUCLEOTIDE SEQUENCE [LARGE SCALE GENOMIC DNA]</scope>
    <source>
        <strain evidence="1 2">DSM 13165</strain>
    </source>
</reference>
<dbReference type="OrthoDB" id="387198at2157"/>
<gene>
    <name evidence="1" type="ORF">EYM_06535</name>
</gene>
<sequence>MERKAFYSNAGWVYIPAFKSVRVERGTYTIIVWCPSTNFEDFSAVKVSVVTDIYVVTREVNLS</sequence>
<keyword evidence="2" id="KW-1185">Reference proteome</keyword>
<evidence type="ECO:0000313" key="2">
    <source>
        <dbReference type="Proteomes" id="UP000060778"/>
    </source>
</evidence>
<dbReference type="Proteomes" id="UP000060778">
    <property type="component" value="Chromosome"/>
</dbReference>